<name>A0A0W0FUD6_MONRR</name>
<feature type="transmembrane region" description="Helical" evidence="5">
    <location>
        <begin position="118"/>
        <end position="146"/>
    </location>
</feature>
<dbReference type="AlphaFoldDB" id="A0A0W0FUD6"/>
<dbReference type="PANTHER" id="PTHR28013:SF3">
    <property type="entry name" value="PROTEIN DCV1-RELATED"/>
    <property type="match status" value="1"/>
</dbReference>
<evidence type="ECO:0000313" key="6">
    <source>
        <dbReference type="EMBL" id="KTB39920.1"/>
    </source>
</evidence>
<dbReference type="GO" id="GO:0005886">
    <property type="term" value="C:plasma membrane"/>
    <property type="evidence" value="ECO:0007669"/>
    <property type="project" value="InterPro"/>
</dbReference>
<accession>A0A0W0FUD6</accession>
<proteinExistence type="predicted"/>
<evidence type="ECO:0000256" key="5">
    <source>
        <dbReference type="SAM" id="Phobius"/>
    </source>
</evidence>
<dbReference type="InterPro" id="IPR051380">
    <property type="entry name" value="pH-response_reg_palI/RIM9"/>
</dbReference>
<dbReference type="Pfam" id="PF06687">
    <property type="entry name" value="SUR7"/>
    <property type="match status" value="1"/>
</dbReference>
<comment type="subcellular location">
    <subcellularLocation>
        <location evidence="1">Membrane</location>
        <topology evidence="1">Multi-pass membrane protein</topology>
    </subcellularLocation>
</comment>
<reference evidence="6 7" key="1">
    <citation type="submission" date="2015-12" db="EMBL/GenBank/DDBJ databases">
        <title>Draft genome sequence of Moniliophthora roreri, the causal agent of frosty pod rot of cacao.</title>
        <authorList>
            <person name="Aime M.C."/>
            <person name="Diaz-Valderrama J.R."/>
            <person name="Kijpornyongpan T."/>
            <person name="Phillips-Mora W."/>
        </authorList>
    </citation>
    <scope>NUCLEOTIDE SEQUENCE [LARGE SCALE GENOMIC DNA]</scope>
    <source>
        <strain evidence="6 7">MCA 2952</strain>
    </source>
</reference>
<evidence type="ECO:0000256" key="2">
    <source>
        <dbReference type="ARBA" id="ARBA00022692"/>
    </source>
</evidence>
<dbReference type="GO" id="GO:0035838">
    <property type="term" value="C:growing cell tip"/>
    <property type="evidence" value="ECO:0007669"/>
    <property type="project" value="TreeGrafter"/>
</dbReference>
<dbReference type="EMBL" id="LATX01001627">
    <property type="protein sequence ID" value="KTB39920.1"/>
    <property type="molecule type" value="Genomic_DNA"/>
</dbReference>
<feature type="transmembrane region" description="Helical" evidence="5">
    <location>
        <begin position="85"/>
        <end position="106"/>
    </location>
</feature>
<dbReference type="GO" id="GO:0032153">
    <property type="term" value="C:cell division site"/>
    <property type="evidence" value="ECO:0007669"/>
    <property type="project" value="TreeGrafter"/>
</dbReference>
<comment type="caution">
    <text evidence="6">The sequence shown here is derived from an EMBL/GenBank/DDBJ whole genome shotgun (WGS) entry which is preliminary data.</text>
</comment>
<evidence type="ECO:0000256" key="1">
    <source>
        <dbReference type="ARBA" id="ARBA00004141"/>
    </source>
</evidence>
<evidence type="ECO:0000256" key="4">
    <source>
        <dbReference type="ARBA" id="ARBA00023136"/>
    </source>
</evidence>
<gene>
    <name evidence="6" type="ORF">WG66_7621</name>
</gene>
<keyword evidence="4 5" id="KW-0472">Membrane</keyword>
<dbReference type="InterPro" id="IPR009571">
    <property type="entry name" value="SUR7/Rim9-like_fungi"/>
</dbReference>
<evidence type="ECO:0000256" key="3">
    <source>
        <dbReference type="ARBA" id="ARBA00022989"/>
    </source>
</evidence>
<sequence>MYFLFITPALTFIAFLLLLLVSLSVPIIKSIYLFSLTTNVSSSLFNSAAYGAVKFGVWGYCISSVDISRVDQFTDLITKTTTAALVLHPIACGFTFLTLVISFFMLRRGSNGTARLPSIITLGIGILATLLTTIVFLIDVILVAVIRNRVNDRTDGRIVLNWGNAVWMALGATIALWLAMVGACGGVCARGRRFHTRKTEQY</sequence>
<protein>
    <recommendedName>
        <fullName evidence="8">Pali-domain-containing protein</fullName>
    </recommendedName>
</protein>
<feature type="transmembrane region" description="Helical" evidence="5">
    <location>
        <begin position="166"/>
        <end position="189"/>
    </location>
</feature>
<dbReference type="Proteomes" id="UP000054988">
    <property type="component" value="Unassembled WGS sequence"/>
</dbReference>
<organism evidence="6 7">
    <name type="scientific">Moniliophthora roreri</name>
    <name type="common">Frosty pod rot fungus</name>
    <name type="synonym">Monilia roreri</name>
    <dbReference type="NCBI Taxonomy" id="221103"/>
    <lineage>
        <taxon>Eukaryota</taxon>
        <taxon>Fungi</taxon>
        <taxon>Dikarya</taxon>
        <taxon>Basidiomycota</taxon>
        <taxon>Agaricomycotina</taxon>
        <taxon>Agaricomycetes</taxon>
        <taxon>Agaricomycetidae</taxon>
        <taxon>Agaricales</taxon>
        <taxon>Marasmiineae</taxon>
        <taxon>Marasmiaceae</taxon>
        <taxon>Moniliophthora</taxon>
    </lineage>
</organism>
<keyword evidence="2 5" id="KW-0812">Transmembrane</keyword>
<evidence type="ECO:0008006" key="8">
    <source>
        <dbReference type="Google" id="ProtNLM"/>
    </source>
</evidence>
<dbReference type="PANTHER" id="PTHR28013">
    <property type="entry name" value="PROTEIN DCV1-RELATED"/>
    <property type="match status" value="1"/>
</dbReference>
<evidence type="ECO:0000313" key="7">
    <source>
        <dbReference type="Proteomes" id="UP000054988"/>
    </source>
</evidence>
<keyword evidence="3 5" id="KW-1133">Transmembrane helix</keyword>